<name>A0A0R1W8K4_9LACO</name>
<dbReference type="PATRIC" id="fig|1423779.3.peg.1330"/>
<sequence>MSVEIPQSMDDVVMQVAQRRLHGEQVSEDEVIHQAVQDILQALFDEALEGHYDDVHWAGDSLTVTDIMGKQVGELAPQGTSFIADFRENADALITRLEEETAKIVGGR</sequence>
<organism evidence="1 2">
    <name type="scientific">Limosilactobacillus oris DSM 4864</name>
    <dbReference type="NCBI Taxonomy" id="1423779"/>
    <lineage>
        <taxon>Bacteria</taxon>
        <taxon>Bacillati</taxon>
        <taxon>Bacillota</taxon>
        <taxon>Bacilli</taxon>
        <taxon>Lactobacillales</taxon>
        <taxon>Lactobacillaceae</taxon>
        <taxon>Limosilactobacillus</taxon>
    </lineage>
</organism>
<protein>
    <submittedName>
        <fullName evidence="1">Uncharacterized protein</fullName>
    </submittedName>
</protein>
<dbReference type="EMBL" id="AZGE01000034">
    <property type="protein sequence ID" value="KRM14256.1"/>
    <property type="molecule type" value="Genomic_DNA"/>
</dbReference>
<dbReference type="Proteomes" id="UP000050973">
    <property type="component" value="Unassembled WGS sequence"/>
</dbReference>
<comment type="caution">
    <text evidence="1">The sequence shown here is derived from an EMBL/GenBank/DDBJ whole genome shotgun (WGS) entry which is preliminary data.</text>
</comment>
<evidence type="ECO:0000313" key="2">
    <source>
        <dbReference type="Proteomes" id="UP000050973"/>
    </source>
</evidence>
<gene>
    <name evidence="1" type="ORF">FC49_GL001295</name>
</gene>
<reference evidence="1 2" key="1">
    <citation type="journal article" date="2015" name="Genome Announc.">
        <title>Expanding the biotechnology potential of lactobacilli through comparative genomics of 213 strains and associated genera.</title>
        <authorList>
            <person name="Sun Z."/>
            <person name="Harris H.M."/>
            <person name="McCann A."/>
            <person name="Guo C."/>
            <person name="Argimon S."/>
            <person name="Zhang W."/>
            <person name="Yang X."/>
            <person name="Jeffery I.B."/>
            <person name="Cooney J.C."/>
            <person name="Kagawa T.F."/>
            <person name="Liu W."/>
            <person name="Song Y."/>
            <person name="Salvetti E."/>
            <person name="Wrobel A."/>
            <person name="Rasinkangas P."/>
            <person name="Parkhill J."/>
            <person name="Rea M.C."/>
            <person name="O'Sullivan O."/>
            <person name="Ritari J."/>
            <person name="Douillard F.P."/>
            <person name="Paul Ross R."/>
            <person name="Yang R."/>
            <person name="Briner A.E."/>
            <person name="Felis G.E."/>
            <person name="de Vos W.M."/>
            <person name="Barrangou R."/>
            <person name="Klaenhammer T.R."/>
            <person name="Caufield P.W."/>
            <person name="Cui Y."/>
            <person name="Zhang H."/>
            <person name="O'Toole P.W."/>
        </authorList>
    </citation>
    <scope>NUCLEOTIDE SEQUENCE [LARGE SCALE GENOMIC DNA]</scope>
    <source>
        <strain evidence="1 2">DSM 4864</strain>
    </source>
</reference>
<accession>A0A0R1W8K4</accession>
<proteinExistence type="predicted"/>
<dbReference type="AlphaFoldDB" id="A0A0R1W8K4"/>
<evidence type="ECO:0000313" key="1">
    <source>
        <dbReference type="EMBL" id="KRM14256.1"/>
    </source>
</evidence>
<dbReference type="RefSeq" id="WP_056984786.1">
    <property type="nucleotide sequence ID" value="NZ_AZGE01000034.1"/>
</dbReference>